<dbReference type="SUPFAM" id="SSF103473">
    <property type="entry name" value="MFS general substrate transporter"/>
    <property type="match status" value="1"/>
</dbReference>
<dbReference type="Pfam" id="PF07690">
    <property type="entry name" value="MFS_1"/>
    <property type="match status" value="1"/>
</dbReference>
<dbReference type="PANTHER" id="PTHR11360">
    <property type="entry name" value="MONOCARBOXYLATE TRANSPORTER"/>
    <property type="match status" value="1"/>
</dbReference>
<evidence type="ECO:0000256" key="2">
    <source>
        <dbReference type="SAM" id="Phobius"/>
    </source>
</evidence>
<keyword evidence="5" id="KW-1185">Reference proteome</keyword>
<feature type="transmembrane region" description="Helical" evidence="2">
    <location>
        <begin position="26"/>
        <end position="46"/>
    </location>
</feature>
<dbReference type="PROSITE" id="PS50850">
    <property type="entry name" value="MFS"/>
    <property type="match status" value="1"/>
</dbReference>
<dbReference type="InterPro" id="IPR011701">
    <property type="entry name" value="MFS"/>
</dbReference>
<keyword evidence="2" id="KW-0472">Membrane</keyword>
<keyword evidence="2" id="KW-1133">Transmembrane helix</keyword>
<feature type="transmembrane region" description="Helical" evidence="2">
    <location>
        <begin position="115"/>
        <end position="139"/>
    </location>
</feature>
<dbReference type="InterPro" id="IPR050327">
    <property type="entry name" value="Proton-linked_MCT"/>
</dbReference>
<dbReference type="PANTHER" id="PTHR11360:SF251">
    <property type="entry name" value="MAJOR FACILITATOR SUPERFAMILY (MFS) PROFILE DOMAIN-CONTAINING PROTEIN"/>
    <property type="match status" value="1"/>
</dbReference>
<name>A0A9X0CEB6_9CNID</name>
<dbReference type="InterPro" id="IPR020846">
    <property type="entry name" value="MFS_dom"/>
</dbReference>
<evidence type="ECO:0000313" key="5">
    <source>
        <dbReference type="Proteomes" id="UP001163046"/>
    </source>
</evidence>
<feature type="domain" description="Major facilitator superfamily (MFS) profile" evidence="3">
    <location>
        <begin position="1"/>
        <end position="157"/>
    </location>
</feature>
<accession>A0A9X0CEB6</accession>
<dbReference type="Proteomes" id="UP001163046">
    <property type="component" value="Unassembled WGS sequence"/>
</dbReference>
<sequence>MIYGLTSFAFRITTGRLCDIKRVNPIYVFQVGMLTSGVAVMLFGVPSTYAPLAVISALYGIGDGTSLTSGNLLLLTTVEPKKRASAFGLANMLISVSIATGAPLSGFIADQAGSYVLAFYITGFNGCSIYVFSIYLIMYKTGNKPGGSKTYTRERRK</sequence>
<evidence type="ECO:0000256" key="1">
    <source>
        <dbReference type="ARBA" id="ARBA00004141"/>
    </source>
</evidence>
<reference evidence="4" key="1">
    <citation type="submission" date="2023-01" db="EMBL/GenBank/DDBJ databases">
        <title>Genome assembly of the deep-sea coral Lophelia pertusa.</title>
        <authorList>
            <person name="Herrera S."/>
            <person name="Cordes E."/>
        </authorList>
    </citation>
    <scope>NUCLEOTIDE SEQUENCE</scope>
    <source>
        <strain evidence="4">USNM1676648</strain>
        <tissue evidence="4">Polyp</tissue>
    </source>
</reference>
<dbReference type="AlphaFoldDB" id="A0A9X0CEB6"/>
<gene>
    <name evidence="4" type="ORF">OS493_021673</name>
</gene>
<feature type="transmembrane region" description="Helical" evidence="2">
    <location>
        <begin position="86"/>
        <end position="109"/>
    </location>
</feature>
<dbReference type="InterPro" id="IPR036259">
    <property type="entry name" value="MFS_trans_sf"/>
</dbReference>
<dbReference type="GO" id="GO:0016020">
    <property type="term" value="C:membrane"/>
    <property type="evidence" value="ECO:0007669"/>
    <property type="project" value="UniProtKB-SubCell"/>
</dbReference>
<dbReference type="OrthoDB" id="6499973at2759"/>
<evidence type="ECO:0000313" key="4">
    <source>
        <dbReference type="EMBL" id="KAJ7330744.1"/>
    </source>
</evidence>
<dbReference type="Gene3D" id="1.20.1250.20">
    <property type="entry name" value="MFS general substrate transporter like domains"/>
    <property type="match status" value="1"/>
</dbReference>
<comment type="subcellular location">
    <subcellularLocation>
        <location evidence="1">Membrane</location>
        <topology evidence="1">Multi-pass membrane protein</topology>
    </subcellularLocation>
</comment>
<dbReference type="GO" id="GO:0022857">
    <property type="term" value="F:transmembrane transporter activity"/>
    <property type="evidence" value="ECO:0007669"/>
    <property type="project" value="InterPro"/>
</dbReference>
<organism evidence="4 5">
    <name type="scientific">Desmophyllum pertusum</name>
    <dbReference type="NCBI Taxonomy" id="174260"/>
    <lineage>
        <taxon>Eukaryota</taxon>
        <taxon>Metazoa</taxon>
        <taxon>Cnidaria</taxon>
        <taxon>Anthozoa</taxon>
        <taxon>Hexacorallia</taxon>
        <taxon>Scleractinia</taxon>
        <taxon>Caryophylliina</taxon>
        <taxon>Caryophylliidae</taxon>
        <taxon>Desmophyllum</taxon>
    </lineage>
</organism>
<dbReference type="EMBL" id="MU827791">
    <property type="protein sequence ID" value="KAJ7330744.1"/>
    <property type="molecule type" value="Genomic_DNA"/>
</dbReference>
<comment type="caution">
    <text evidence="4">The sequence shown here is derived from an EMBL/GenBank/DDBJ whole genome shotgun (WGS) entry which is preliminary data.</text>
</comment>
<feature type="transmembrane region" description="Helical" evidence="2">
    <location>
        <begin position="52"/>
        <end position="74"/>
    </location>
</feature>
<evidence type="ECO:0000259" key="3">
    <source>
        <dbReference type="PROSITE" id="PS50850"/>
    </source>
</evidence>
<proteinExistence type="predicted"/>
<keyword evidence="2" id="KW-0812">Transmembrane</keyword>
<protein>
    <recommendedName>
        <fullName evidence="3">Major facilitator superfamily (MFS) profile domain-containing protein</fullName>
    </recommendedName>
</protein>